<evidence type="ECO:0000313" key="3">
    <source>
        <dbReference type="Proteomes" id="UP000177486"/>
    </source>
</evidence>
<comment type="caution">
    <text evidence="2">The sequence shown here is derived from an EMBL/GenBank/DDBJ whole genome shotgun (WGS) entry which is preliminary data.</text>
</comment>
<sequence length="110" mass="12315">MKLNLFKIYSRDHWARLGRELLGVIGSPPRNYWGRFLLLFAFLFLSALAVNVYLFLSLWQGRSRIPVEIVGEAGPRINLSGLSSAVKIIRDKEAGFRNTADLPAVGDPSL</sequence>
<gene>
    <name evidence="2" type="ORF">A2931_03200</name>
</gene>
<keyword evidence="1" id="KW-0472">Membrane</keyword>
<dbReference type="Proteomes" id="UP000177486">
    <property type="component" value="Unassembled WGS sequence"/>
</dbReference>
<dbReference type="AlphaFoldDB" id="A0A1G2F133"/>
<evidence type="ECO:0000313" key="2">
    <source>
        <dbReference type="EMBL" id="OGZ31350.1"/>
    </source>
</evidence>
<feature type="transmembrane region" description="Helical" evidence="1">
    <location>
        <begin position="36"/>
        <end position="56"/>
    </location>
</feature>
<evidence type="ECO:0000256" key="1">
    <source>
        <dbReference type="SAM" id="Phobius"/>
    </source>
</evidence>
<accession>A0A1G2F133</accession>
<organism evidence="2 3">
    <name type="scientific">Candidatus Niyogibacteria bacterium RIFCSPLOWO2_01_FULL_45_48</name>
    <dbReference type="NCBI Taxonomy" id="1801724"/>
    <lineage>
        <taxon>Bacteria</taxon>
        <taxon>Candidatus Niyogiibacteriota</taxon>
    </lineage>
</organism>
<keyword evidence="1" id="KW-1133">Transmembrane helix</keyword>
<keyword evidence="1" id="KW-0812">Transmembrane</keyword>
<dbReference type="EMBL" id="MHMQ01000003">
    <property type="protein sequence ID" value="OGZ31350.1"/>
    <property type="molecule type" value="Genomic_DNA"/>
</dbReference>
<proteinExistence type="predicted"/>
<reference evidence="2 3" key="1">
    <citation type="journal article" date="2016" name="Nat. Commun.">
        <title>Thousands of microbial genomes shed light on interconnected biogeochemical processes in an aquifer system.</title>
        <authorList>
            <person name="Anantharaman K."/>
            <person name="Brown C.T."/>
            <person name="Hug L.A."/>
            <person name="Sharon I."/>
            <person name="Castelle C.J."/>
            <person name="Probst A.J."/>
            <person name="Thomas B.C."/>
            <person name="Singh A."/>
            <person name="Wilkins M.J."/>
            <person name="Karaoz U."/>
            <person name="Brodie E.L."/>
            <person name="Williams K.H."/>
            <person name="Hubbard S.S."/>
            <person name="Banfield J.F."/>
        </authorList>
    </citation>
    <scope>NUCLEOTIDE SEQUENCE [LARGE SCALE GENOMIC DNA]</scope>
</reference>
<protein>
    <submittedName>
        <fullName evidence="2">Uncharacterized protein</fullName>
    </submittedName>
</protein>
<name>A0A1G2F133_9BACT</name>